<dbReference type="PANTHER" id="PTHR43540:SF6">
    <property type="entry name" value="ISOCHORISMATASE-LIKE DOMAIN-CONTAINING PROTEIN"/>
    <property type="match status" value="1"/>
</dbReference>
<dbReference type="RefSeq" id="WP_054964197.1">
    <property type="nucleotide sequence ID" value="NZ_LJCQ01000218.1"/>
</dbReference>
<protein>
    <recommendedName>
        <fullName evidence="2">Isochorismatase-like domain-containing protein</fullName>
    </recommendedName>
</protein>
<reference evidence="3 6" key="1">
    <citation type="submission" date="2015-09" db="EMBL/GenBank/DDBJ databases">
        <title>Draft genome sequence of Acidiplasma aeolicum DSM 18409.</title>
        <authorList>
            <person name="Hemp J."/>
        </authorList>
    </citation>
    <scope>NUCLEOTIDE SEQUENCE [LARGE SCALE GENOMIC DNA]</scope>
    <source>
        <strain evidence="3 6">V</strain>
    </source>
</reference>
<evidence type="ECO:0000313" key="4">
    <source>
        <dbReference type="EMBL" id="KQB34476.1"/>
    </source>
</evidence>
<dbReference type="PANTHER" id="PTHR43540">
    <property type="entry name" value="PEROXYUREIDOACRYLATE/UREIDOACRYLATE AMIDOHYDROLASE-RELATED"/>
    <property type="match status" value="1"/>
</dbReference>
<dbReference type="PATRIC" id="fig|507754.4.peg.1557"/>
<dbReference type="GO" id="GO:0016787">
    <property type="term" value="F:hydrolase activity"/>
    <property type="evidence" value="ECO:0007669"/>
    <property type="project" value="UniProtKB-KW"/>
</dbReference>
<dbReference type="Gene3D" id="3.40.50.850">
    <property type="entry name" value="Isochorismatase-like"/>
    <property type="match status" value="1"/>
</dbReference>
<evidence type="ECO:0000256" key="1">
    <source>
        <dbReference type="ARBA" id="ARBA00022801"/>
    </source>
</evidence>
<proteinExistence type="predicted"/>
<sequence>MEQNNVILIVDMINDFVTGKFGNKNSLNAANRAADVLKYNKMPVVFARDFHIKNDPEFRVWGEHALMNTPASEIYEKLKKYPDFIVNKRHYDAFHDTDLDSLLRFLNAKKLYLFGISTDICVMHTASGAFYRNYDVTVVSDLCASIDENNHEDALKKIKINYGYNSIDSEEFKGVIKNE</sequence>
<dbReference type="Proteomes" id="UP000050515">
    <property type="component" value="Unassembled WGS sequence"/>
</dbReference>
<name>A0A0P9CLC2_9ARCH</name>
<dbReference type="SUPFAM" id="SSF52499">
    <property type="entry name" value="Isochorismatase-like hydrolases"/>
    <property type="match status" value="1"/>
</dbReference>
<dbReference type="InterPro" id="IPR036380">
    <property type="entry name" value="Isochorismatase-like_sf"/>
</dbReference>
<dbReference type="Pfam" id="PF00857">
    <property type="entry name" value="Isochorismatase"/>
    <property type="match status" value="1"/>
</dbReference>
<gene>
    <name evidence="4" type="ORF">AOG54_04750</name>
    <name evidence="3" type="ORF">SE19_04910</name>
</gene>
<dbReference type="CDD" id="cd00431">
    <property type="entry name" value="cysteine_hydrolases"/>
    <property type="match status" value="1"/>
</dbReference>
<dbReference type="InterPro" id="IPR000868">
    <property type="entry name" value="Isochorismatase-like_dom"/>
</dbReference>
<dbReference type="AlphaFoldDB" id="A0A0P9CLC2"/>
<organism evidence="3 6">
    <name type="scientific">Acidiplasma aeolicum</name>
    <dbReference type="NCBI Taxonomy" id="507754"/>
    <lineage>
        <taxon>Archaea</taxon>
        <taxon>Methanobacteriati</taxon>
        <taxon>Thermoplasmatota</taxon>
        <taxon>Thermoplasmata</taxon>
        <taxon>Thermoplasmatales</taxon>
        <taxon>Ferroplasmaceae</taxon>
        <taxon>Acidiplasma</taxon>
    </lineage>
</organism>
<dbReference type="OrthoDB" id="9194at2157"/>
<dbReference type="EMBL" id="LKBG01000238">
    <property type="protein sequence ID" value="KQB34476.1"/>
    <property type="molecule type" value="Genomic_DNA"/>
</dbReference>
<comment type="caution">
    <text evidence="3">The sequence shown here is derived from an EMBL/GenBank/DDBJ whole genome shotgun (WGS) entry which is preliminary data.</text>
</comment>
<evidence type="ECO:0000313" key="3">
    <source>
        <dbReference type="EMBL" id="KPV46575.1"/>
    </source>
</evidence>
<dbReference type="InterPro" id="IPR050272">
    <property type="entry name" value="Isochorismatase-like_hydrls"/>
</dbReference>
<dbReference type="Proteomes" id="UP000050320">
    <property type="component" value="Unassembled WGS sequence"/>
</dbReference>
<evidence type="ECO:0000313" key="5">
    <source>
        <dbReference type="Proteomes" id="UP000050320"/>
    </source>
</evidence>
<evidence type="ECO:0000313" key="6">
    <source>
        <dbReference type="Proteomes" id="UP000050515"/>
    </source>
</evidence>
<dbReference type="EMBL" id="LJCQ01000218">
    <property type="protein sequence ID" value="KPV46575.1"/>
    <property type="molecule type" value="Genomic_DNA"/>
</dbReference>
<keyword evidence="1" id="KW-0378">Hydrolase</keyword>
<keyword evidence="5" id="KW-1185">Reference proteome</keyword>
<reference evidence="4 5" key="2">
    <citation type="submission" date="2015-09" db="EMBL/GenBank/DDBJ databases">
        <title>Heavy metals and arsenic resistance mechanisms in polyextremophilic archaea of the family Ferroplasmaceae.</title>
        <authorList>
            <person name="Bulaev A.G."/>
            <person name="Kanygina A.V."/>
        </authorList>
    </citation>
    <scope>NUCLEOTIDE SEQUENCE [LARGE SCALE GENOMIC DNA]</scope>
    <source>
        <strain evidence="4 5">VT</strain>
    </source>
</reference>
<accession>A0A0P9CLC2</accession>
<feature type="domain" description="Isochorismatase-like" evidence="2">
    <location>
        <begin position="6"/>
        <end position="167"/>
    </location>
</feature>
<evidence type="ECO:0000259" key="2">
    <source>
        <dbReference type="Pfam" id="PF00857"/>
    </source>
</evidence>